<dbReference type="AlphaFoldDB" id="A0A131ZU05"/>
<evidence type="ECO:0000313" key="1">
    <source>
        <dbReference type="EMBL" id="KPM01212.1"/>
    </source>
</evidence>
<name>A0A131ZU05_SARSC</name>
<gene>
    <name evidence="1" type="ORF">QR98_0004770</name>
</gene>
<sequence>MKYSNNNYNNSKERPKRQALAVVQGRGCSAGVGVTAEGRIFKILHRKTKIQPTFAINLFLTIFSAIVIEIDSV</sequence>
<dbReference type="EMBL" id="JXLN01000852">
    <property type="protein sequence ID" value="KPM01212.1"/>
    <property type="molecule type" value="Genomic_DNA"/>
</dbReference>
<protein>
    <submittedName>
        <fullName evidence="1">Uncharacterized protein</fullName>
    </submittedName>
</protein>
<organism evidence="1 2">
    <name type="scientific">Sarcoptes scabiei</name>
    <name type="common">Itch mite</name>
    <name type="synonym">Acarus scabiei</name>
    <dbReference type="NCBI Taxonomy" id="52283"/>
    <lineage>
        <taxon>Eukaryota</taxon>
        <taxon>Metazoa</taxon>
        <taxon>Ecdysozoa</taxon>
        <taxon>Arthropoda</taxon>
        <taxon>Chelicerata</taxon>
        <taxon>Arachnida</taxon>
        <taxon>Acari</taxon>
        <taxon>Acariformes</taxon>
        <taxon>Sarcoptiformes</taxon>
        <taxon>Astigmata</taxon>
        <taxon>Psoroptidia</taxon>
        <taxon>Sarcoptoidea</taxon>
        <taxon>Sarcoptidae</taxon>
        <taxon>Sarcoptinae</taxon>
        <taxon>Sarcoptes</taxon>
    </lineage>
</organism>
<reference evidence="1 2" key="1">
    <citation type="journal article" date="2015" name="Parasit. Vectors">
        <title>Draft genome of the scabies mite.</title>
        <authorList>
            <person name="Rider S.D.Jr."/>
            <person name="Morgan M.S."/>
            <person name="Arlian L.G."/>
        </authorList>
    </citation>
    <scope>NUCLEOTIDE SEQUENCE [LARGE SCALE GENOMIC DNA]</scope>
    <source>
        <strain evidence="1">Arlian Lab</strain>
    </source>
</reference>
<comment type="caution">
    <text evidence="1">The sequence shown here is derived from an EMBL/GenBank/DDBJ whole genome shotgun (WGS) entry which is preliminary data.</text>
</comment>
<evidence type="ECO:0000313" key="2">
    <source>
        <dbReference type="Proteomes" id="UP000616769"/>
    </source>
</evidence>
<proteinExistence type="predicted"/>
<dbReference type="VEuPathDB" id="VectorBase:SSCA007049"/>
<dbReference type="Proteomes" id="UP000616769">
    <property type="component" value="Unassembled WGS sequence"/>
</dbReference>
<accession>A0A131ZU05</accession>